<evidence type="ECO:0000313" key="5">
    <source>
        <dbReference type="EMBL" id="ETV77812.1"/>
    </source>
</evidence>
<dbReference type="SUPFAM" id="SSF56235">
    <property type="entry name" value="N-terminal nucleophile aminohydrolases (Ntn hydrolases)"/>
    <property type="match status" value="1"/>
</dbReference>
<evidence type="ECO:0000259" key="4">
    <source>
        <dbReference type="Pfam" id="PF02275"/>
    </source>
</evidence>
<feature type="domain" description="Choloylglycine hydrolase/NAAA C-terminal" evidence="4">
    <location>
        <begin position="24"/>
        <end position="209"/>
    </location>
</feature>
<reference evidence="5" key="1">
    <citation type="submission" date="2013-12" db="EMBL/GenBank/DDBJ databases">
        <title>The Genome Sequence of Aphanomyces astaci APO3.</title>
        <authorList>
            <consortium name="The Broad Institute Genomics Platform"/>
            <person name="Russ C."/>
            <person name="Tyler B."/>
            <person name="van West P."/>
            <person name="Dieguez-Uribeondo J."/>
            <person name="Young S.K."/>
            <person name="Zeng Q."/>
            <person name="Gargeya S."/>
            <person name="Fitzgerald M."/>
            <person name="Abouelleil A."/>
            <person name="Alvarado L."/>
            <person name="Chapman S.B."/>
            <person name="Gainer-Dewar J."/>
            <person name="Goldberg J."/>
            <person name="Griggs A."/>
            <person name="Gujja S."/>
            <person name="Hansen M."/>
            <person name="Howarth C."/>
            <person name="Imamovic A."/>
            <person name="Ireland A."/>
            <person name="Larimer J."/>
            <person name="McCowan C."/>
            <person name="Murphy C."/>
            <person name="Pearson M."/>
            <person name="Poon T.W."/>
            <person name="Priest M."/>
            <person name="Roberts A."/>
            <person name="Saif S."/>
            <person name="Shea T."/>
            <person name="Sykes S."/>
            <person name="Wortman J."/>
            <person name="Nusbaum C."/>
            <person name="Birren B."/>
        </authorList>
    </citation>
    <scope>NUCLEOTIDE SEQUENCE [LARGE SCALE GENOMIC DNA]</scope>
    <source>
        <strain evidence="5">APO3</strain>
    </source>
</reference>
<comment type="similarity">
    <text evidence="1">Belongs to the peptidase C59 family.</text>
</comment>
<protein>
    <recommendedName>
        <fullName evidence="4">Choloylglycine hydrolase/NAAA C-terminal domain-containing protein</fullName>
    </recommendedName>
</protein>
<dbReference type="GeneID" id="20810642"/>
<feature type="signal peptide" evidence="3">
    <location>
        <begin position="1"/>
        <end position="19"/>
    </location>
</feature>
<dbReference type="VEuPathDB" id="FungiDB:H257_08646"/>
<evidence type="ECO:0000256" key="2">
    <source>
        <dbReference type="ARBA" id="ARBA00022801"/>
    </source>
</evidence>
<dbReference type="InterPro" id="IPR029132">
    <property type="entry name" value="CBAH/NAAA_C"/>
</dbReference>
<dbReference type="PROSITE" id="PS51257">
    <property type="entry name" value="PROKAR_LIPOPROTEIN"/>
    <property type="match status" value="1"/>
</dbReference>
<name>W4GDP0_APHAT</name>
<gene>
    <name evidence="5" type="ORF">H257_08646</name>
</gene>
<dbReference type="InterPro" id="IPR052193">
    <property type="entry name" value="Peptidase_C59"/>
</dbReference>
<dbReference type="InterPro" id="IPR029055">
    <property type="entry name" value="Ntn_hydrolases_N"/>
</dbReference>
<dbReference type="AlphaFoldDB" id="W4GDP0"/>
<evidence type="ECO:0000256" key="3">
    <source>
        <dbReference type="SAM" id="SignalP"/>
    </source>
</evidence>
<evidence type="ECO:0000256" key="1">
    <source>
        <dbReference type="ARBA" id="ARBA00006625"/>
    </source>
</evidence>
<dbReference type="EMBL" id="KI913132">
    <property type="protein sequence ID" value="ETV77812.1"/>
    <property type="molecule type" value="Genomic_DNA"/>
</dbReference>
<organism evidence="5">
    <name type="scientific">Aphanomyces astaci</name>
    <name type="common">Crayfish plague agent</name>
    <dbReference type="NCBI Taxonomy" id="112090"/>
    <lineage>
        <taxon>Eukaryota</taxon>
        <taxon>Sar</taxon>
        <taxon>Stramenopiles</taxon>
        <taxon>Oomycota</taxon>
        <taxon>Saprolegniomycetes</taxon>
        <taxon>Saprolegniales</taxon>
        <taxon>Verrucalvaceae</taxon>
        <taxon>Aphanomyces</taxon>
    </lineage>
</organism>
<dbReference type="PANTHER" id="PTHR35527:SF2">
    <property type="entry name" value="HYDROLASE"/>
    <property type="match status" value="1"/>
</dbReference>
<keyword evidence="2" id="KW-0378">Hydrolase</keyword>
<proteinExistence type="inferred from homology"/>
<dbReference type="GO" id="GO:0016787">
    <property type="term" value="F:hydrolase activity"/>
    <property type="evidence" value="ECO:0007669"/>
    <property type="project" value="UniProtKB-KW"/>
</dbReference>
<dbReference type="RefSeq" id="XP_009832922.1">
    <property type="nucleotide sequence ID" value="XM_009834620.1"/>
</dbReference>
<dbReference type="OrthoDB" id="63199at2759"/>
<dbReference type="PANTHER" id="PTHR35527">
    <property type="entry name" value="CHOLOYLGLYCINE HYDROLASE"/>
    <property type="match status" value="1"/>
</dbReference>
<sequence length="349" mass="38072">MRTATCLISMSLWIYLSSACSDFLLNASSSSNVISARTMDFNLDLHTVITTVAVGTSFTEQSGHEWTTKYGFLSFNVATLPFATDGLNTEGLSAAWLYMSDTVYPTTNALDTPSRPIVSNLCSYILGNFATIDDVKVGMAAIQPTGIDLTHIGLTLLAGLGPLQTLPLHVAIHDATGASLAIEFLDGKMHLLDNPLGVLTNDPRLSIQLNRVAATPPHQAVPAGWTSTDRFIRLAMYNNVASRSQDVETSFVATASIDQSGVSSALHLLNTVVQPIISPLFSTEWIVIRDHKRRHVYFQATENSVLRRIDLTAVNWMDPMKQKSWPVTSPQAPWYVDMAVDDLAEIASE</sequence>
<dbReference type="Gene3D" id="3.60.60.10">
    <property type="entry name" value="Penicillin V Acylase, Chain A"/>
    <property type="match status" value="1"/>
</dbReference>
<feature type="chain" id="PRO_5004841068" description="Choloylglycine hydrolase/NAAA C-terminal domain-containing protein" evidence="3">
    <location>
        <begin position="20"/>
        <end position="349"/>
    </location>
</feature>
<keyword evidence="3" id="KW-0732">Signal</keyword>
<accession>W4GDP0</accession>
<dbReference type="Pfam" id="PF02275">
    <property type="entry name" value="CBAH"/>
    <property type="match status" value="1"/>
</dbReference>